<organism evidence="6 7">
    <name type="scientific">Salinomyces thailandicus</name>
    <dbReference type="NCBI Taxonomy" id="706561"/>
    <lineage>
        <taxon>Eukaryota</taxon>
        <taxon>Fungi</taxon>
        <taxon>Dikarya</taxon>
        <taxon>Ascomycota</taxon>
        <taxon>Pezizomycotina</taxon>
        <taxon>Dothideomycetes</taxon>
        <taxon>Dothideomycetidae</taxon>
        <taxon>Mycosphaerellales</taxon>
        <taxon>Teratosphaeriaceae</taxon>
        <taxon>Salinomyces</taxon>
    </lineage>
</organism>
<proteinExistence type="inferred from homology"/>
<dbReference type="EC" id="3.1.1.-" evidence="3"/>
<dbReference type="InterPro" id="IPR019826">
    <property type="entry name" value="Carboxylesterase_B_AS"/>
</dbReference>
<accession>A0A4U0TKW9</accession>
<feature type="domain" description="Carboxylesterase type B" evidence="5">
    <location>
        <begin position="5"/>
        <end position="252"/>
    </location>
</feature>
<evidence type="ECO:0000256" key="2">
    <source>
        <dbReference type="ARBA" id="ARBA00022801"/>
    </source>
</evidence>
<evidence type="ECO:0000256" key="4">
    <source>
        <dbReference type="SAM" id="MobiDB-lite"/>
    </source>
</evidence>
<evidence type="ECO:0000313" key="6">
    <source>
        <dbReference type="EMBL" id="TKA22366.1"/>
    </source>
</evidence>
<dbReference type="GO" id="GO:0016787">
    <property type="term" value="F:hydrolase activity"/>
    <property type="evidence" value="ECO:0007669"/>
    <property type="project" value="UniProtKB-KW"/>
</dbReference>
<dbReference type="SUPFAM" id="SSF53474">
    <property type="entry name" value="alpha/beta-Hydrolases"/>
    <property type="match status" value="1"/>
</dbReference>
<dbReference type="AlphaFoldDB" id="A0A4U0TKW9"/>
<dbReference type="InterPro" id="IPR029058">
    <property type="entry name" value="AB_hydrolase_fold"/>
</dbReference>
<comment type="caution">
    <text evidence="6">The sequence shown here is derived from an EMBL/GenBank/DDBJ whole genome shotgun (WGS) entry which is preliminary data.</text>
</comment>
<name>A0A4U0TKW9_9PEZI</name>
<dbReference type="Pfam" id="PF00135">
    <property type="entry name" value="COesterase"/>
    <property type="match status" value="1"/>
</dbReference>
<evidence type="ECO:0000256" key="1">
    <source>
        <dbReference type="ARBA" id="ARBA00005964"/>
    </source>
</evidence>
<sequence>MFDEHGGGFSTGGEDVPYQIPAQWVNTTPYHLVVSLNYRVNIFGFPNAAGLGEQNFGLLDQRAAVEWCKKNIAAFGGHPNRMVLWGQSAGSTSVDYYNYAHYEDPIVTGLIMDSGTAFGGSATSDAAQSNFTFIANNVGCADLADDAAQQLACMRDVSADKIEGFFASYQESGAAPSISFGPIPDDKIVFSNYTERALADKQANIPAIIGTNTQDGIPFVPYHPTGPKNSTAVLQALLTTFFCPATTTLHHRQQQQQPQQQQQQQTAHLHPSYRYLYAGNFSNIAPGTLDGAPTTAPNSPPAHGHARGFPFRGEKYSVGVGDQSGFSQDAYVAFAGDPLGWVGGVGLEGLFEVGASVASGGVLGLASRLGIRMGVGELEALCGSF</sequence>
<dbReference type="Gene3D" id="3.40.50.1820">
    <property type="entry name" value="alpha/beta hydrolase"/>
    <property type="match status" value="1"/>
</dbReference>
<dbReference type="PROSITE" id="PS00122">
    <property type="entry name" value="CARBOXYLESTERASE_B_1"/>
    <property type="match status" value="1"/>
</dbReference>
<dbReference type="InterPro" id="IPR002018">
    <property type="entry name" value="CarbesteraseB"/>
</dbReference>
<keyword evidence="7" id="KW-1185">Reference proteome</keyword>
<dbReference type="Proteomes" id="UP000308549">
    <property type="component" value="Unassembled WGS sequence"/>
</dbReference>
<reference evidence="6 7" key="1">
    <citation type="submission" date="2017-03" db="EMBL/GenBank/DDBJ databases">
        <title>Genomes of endolithic fungi from Antarctica.</title>
        <authorList>
            <person name="Coleine C."/>
            <person name="Masonjones S."/>
            <person name="Stajich J.E."/>
        </authorList>
    </citation>
    <scope>NUCLEOTIDE SEQUENCE [LARGE SCALE GENOMIC DNA]</scope>
    <source>
        <strain evidence="6 7">CCFEE 6315</strain>
    </source>
</reference>
<gene>
    <name evidence="6" type="ORF">B0A50_08185</name>
</gene>
<comment type="similarity">
    <text evidence="1 3">Belongs to the type-B carboxylesterase/lipase family.</text>
</comment>
<feature type="region of interest" description="Disordered" evidence="4">
    <location>
        <begin position="249"/>
        <end position="268"/>
    </location>
</feature>
<keyword evidence="2 3" id="KW-0378">Hydrolase</keyword>
<dbReference type="EMBL" id="NAJL01000077">
    <property type="protein sequence ID" value="TKA22366.1"/>
    <property type="molecule type" value="Genomic_DNA"/>
</dbReference>
<dbReference type="OrthoDB" id="408631at2759"/>
<protein>
    <recommendedName>
        <fullName evidence="3">Carboxylic ester hydrolase</fullName>
        <ecNumber evidence="3">3.1.1.-</ecNumber>
    </recommendedName>
</protein>
<dbReference type="PANTHER" id="PTHR11559">
    <property type="entry name" value="CARBOXYLESTERASE"/>
    <property type="match status" value="1"/>
</dbReference>
<dbReference type="InterPro" id="IPR050309">
    <property type="entry name" value="Type-B_Carboxylest/Lipase"/>
</dbReference>
<evidence type="ECO:0000259" key="5">
    <source>
        <dbReference type="Pfam" id="PF00135"/>
    </source>
</evidence>
<feature type="compositionally biased region" description="Low complexity" evidence="4">
    <location>
        <begin position="254"/>
        <end position="265"/>
    </location>
</feature>
<evidence type="ECO:0000256" key="3">
    <source>
        <dbReference type="RuleBase" id="RU361235"/>
    </source>
</evidence>
<evidence type="ECO:0000313" key="7">
    <source>
        <dbReference type="Proteomes" id="UP000308549"/>
    </source>
</evidence>